<feature type="transmembrane region" description="Helical" evidence="12">
    <location>
        <begin position="44"/>
        <end position="66"/>
    </location>
</feature>
<evidence type="ECO:0000256" key="1">
    <source>
        <dbReference type="ARBA" id="ARBA00004606"/>
    </source>
</evidence>
<feature type="domain" description="C-type lectin" evidence="13">
    <location>
        <begin position="159"/>
        <end position="268"/>
    </location>
</feature>
<evidence type="ECO:0000256" key="2">
    <source>
        <dbReference type="ARBA" id="ARBA00022692"/>
    </source>
</evidence>
<keyword evidence="3" id="KW-0430">Lectin</keyword>
<dbReference type="PANTHER" id="PTHR46329:SF1">
    <property type="entry name" value="KILLER CELL LECTIN-LIKE RECEPTOR 2"/>
    <property type="match status" value="1"/>
</dbReference>
<gene>
    <name evidence="15" type="primary">LOC103267491</name>
</gene>
<dbReference type="RefSeq" id="XP_008063269.1">
    <property type="nucleotide sequence ID" value="XM_008065078.1"/>
</dbReference>
<dbReference type="PROSITE" id="PS50041">
    <property type="entry name" value="C_TYPE_LECTIN_2"/>
    <property type="match status" value="1"/>
</dbReference>
<evidence type="ECO:0000313" key="15">
    <source>
        <dbReference type="RefSeq" id="XP_008063269.1"/>
    </source>
</evidence>
<keyword evidence="9" id="KW-0675">Receptor</keyword>
<dbReference type="AlphaFoldDB" id="A0A1U7TTE3"/>
<keyword evidence="10" id="KW-0325">Glycoprotein</keyword>
<dbReference type="Gene3D" id="3.10.100.10">
    <property type="entry name" value="Mannose-Binding Protein A, subunit A"/>
    <property type="match status" value="1"/>
</dbReference>
<evidence type="ECO:0000259" key="13">
    <source>
        <dbReference type="PROSITE" id="PS50041"/>
    </source>
</evidence>
<evidence type="ECO:0000256" key="4">
    <source>
        <dbReference type="ARBA" id="ARBA00022889"/>
    </source>
</evidence>
<dbReference type="GeneID" id="103267491"/>
<dbReference type="Pfam" id="PF00059">
    <property type="entry name" value="Lectin_C"/>
    <property type="match status" value="1"/>
</dbReference>
<keyword evidence="4" id="KW-0130">Cell adhesion</keyword>
<dbReference type="GO" id="GO:0007155">
    <property type="term" value="P:cell adhesion"/>
    <property type="evidence" value="ECO:0007669"/>
    <property type="project" value="UniProtKB-KW"/>
</dbReference>
<dbReference type="GO" id="GO:0030246">
    <property type="term" value="F:carbohydrate binding"/>
    <property type="evidence" value="ECO:0007669"/>
    <property type="project" value="UniProtKB-KW"/>
</dbReference>
<keyword evidence="5" id="KW-0735">Signal-anchor</keyword>
<evidence type="ECO:0000313" key="14">
    <source>
        <dbReference type="Proteomes" id="UP000189704"/>
    </source>
</evidence>
<evidence type="ECO:0000256" key="12">
    <source>
        <dbReference type="SAM" id="Phobius"/>
    </source>
</evidence>
<keyword evidence="2 12" id="KW-0812">Transmembrane</keyword>
<evidence type="ECO:0000256" key="8">
    <source>
        <dbReference type="ARBA" id="ARBA00023157"/>
    </source>
</evidence>
<organism evidence="14 15">
    <name type="scientific">Carlito syrichta</name>
    <name type="common">Philippine tarsier</name>
    <name type="synonym">Tarsius syrichta</name>
    <dbReference type="NCBI Taxonomy" id="1868482"/>
    <lineage>
        <taxon>Eukaryota</taxon>
        <taxon>Metazoa</taxon>
        <taxon>Chordata</taxon>
        <taxon>Craniata</taxon>
        <taxon>Vertebrata</taxon>
        <taxon>Euteleostomi</taxon>
        <taxon>Mammalia</taxon>
        <taxon>Eutheria</taxon>
        <taxon>Euarchontoglires</taxon>
        <taxon>Primates</taxon>
        <taxon>Haplorrhini</taxon>
        <taxon>Tarsiiformes</taxon>
        <taxon>Tarsiidae</taxon>
        <taxon>Carlito</taxon>
    </lineage>
</organism>
<feature type="compositionally biased region" description="Basic and acidic residues" evidence="11">
    <location>
        <begin position="22"/>
        <end position="35"/>
    </location>
</feature>
<dbReference type="SMART" id="SM00034">
    <property type="entry name" value="CLECT"/>
    <property type="match status" value="1"/>
</dbReference>
<keyword evidence="6 12" id="KW-1133">Transmembrane helix</keyword>
<sequence length="285" mass="33264">MSDQGVIYATPRFFQTSSESQNRSRLDGTQRPGKTHDKEFSVPWRLIAVTLGILCLFLLMTVTVLVTKIFQYIREKHQQQELLGNLSQRYHIIQNDYLKEQFLTNKTLEYDIFKSETFQRKKKLDSLFTRKNHRHRKNAIFSKSLQNTGKLYEDQWSCCGVNCYYFTMENNNWKGCKQICQSYRSSLLKIDDEDELAFLQPQTYKNNYWIGLSYDVRESKWKWIDNGTSSGINSTIMSLLSGKGDCAFLAATRIATIDCLKTYNCICEKRIDCIFPAPTCTKNGR</sequence>
<evidence type="ECO:0000256" key="5">
    <source>
        <dbReference type="ARBA" id="ARBA00022968"/>
    </source>
</evidence>
<dbReference type="KEGG" id="csyr:103267491"/>
<evidence type="ECO:0000256" key="7">
    <source>
        <dbReference type="ARBA" id="ARBA00023136"/>
    </source>
</evidence>
<protein>
    <submittedName>
        <fullName evidence="15">Killer cell lectin-like receptor 2</fullName>
    </submittedName>
</protein>
<keyword evidence="8" id="KW-1015">Disulfide bond</keyword>
<proteinExistence type="predicted"/>
<dbReference type="InterPro" id="IPR016187">
    <property type="entry name" value="CTDL_fold"/>
</dbReference>
<evidence type="ECO:0000256" key="9">
    <source>
        <dbReference type="ARBA" id="ARBA00023170"/>
    </source>
</evidence>
<dbReference type="InterPro" id="IPR013600">
    <property type="entry name" value="Ly49_N"/>
</dbReference>
<keyword evidence="7 12" id="KW-0472">Membrane</keyword>
<dbReference type="InterPro" id="IPR016186">
    <property type="entry name" value="C-type_lectin-like/link_sf"/>
</dbReference>
<comment type="subcellular location">
    <subcellularLocation>
        <location evidence="1">Membrane</location>
        <topology evidence="1">Single-pass type II membrane protein</topology>
    </subcellularLocation>
</comment>
<evidence type="ECO:0000256" key="3">
    <source>
        <dbReference type="ARBA" id="ARBA00022734"/>
    </source>
</evidence>
<evidence type="ECO:0000256" key="10">
    <source>
        <dbReference type="ARBA" id="ARBA00023180"/>
    </source>
</evidence>
<dbReference type="CDD" id="cd03593">
    <property type="entry name" value="CLECT_NK_receptors_like"/>
    <property type="match status" value="1"/>
</dbReference>
<keyword evidence="14" id="KW-1185">Reference proteome</keyword>
<accession>A0A1U7TTE3</accession>
<name>A0A1U7TTE3_CARSF</name>
<evidence type="ECO:0000256" key="6">
    <source>
        <dbReference type="ARBA" id="ARBA00022989"/>
    </source>
</evidence>
<evidence type="ECO:0000256" key="11">
    <source>
        <dbReference type="SAM" id="MobiDB-lite"/>
    </source>
</evidence>
<feature type="region of interest" description="Disordered" evidence="11">
    <location>
        <begin position="16"/>
        <end position="35"/>
    </location>
</feature>
<dbReference type="PANTHER" id="PTHR46329">
    <property type="entry name" value="KILLER CELL LECTIN-LIKE RECEPTOR 2"/>
    <property type="match status" value="1"/>
</dbReference>
<reference evidence="15" key="1">
    <citation type="submission" date="2025-08" db="UniProtKB">
        <authorList>
            <consortium name="RefSeq"/>
        </authorList>
    </citation>
    <scope>IDENTIFICATION</scope>
</reference>
<dbReference type="OrthoDB" id="2142683at2759"/>
<dbReference type="Proteomes" id="UP000189704">
    <property type="component" value="Unplaced"/>
</dbReference>
<dbReference type="Pfam" id="PF08391">
    <property type="entry name" value="Ly49"/>
    <property type="match status" value="1"/>
</dbReference>
<dbReference type="InterPro" id="IPR001304">
    <property type="entry name" value="C-type_lectin-like"/>
</dbReference>
<dbReference type="SUPFAM" id="SSF56436">
    <property type="entry name" value="C-type lectin-like"/>
    <property type="match status" value="1"/>
</dbReference>
<dbReference type="InterPro" id="IPR052013">
    <property type="entry name" value="Mouse_KLRs"/>
</dbReference>
<dbReference type="InterPro" id="IPR033992">
    <property type="entry name" value="NKR-like_CTLD"/>
</dbReference>
<dbReference type="GO" id="GO:0005886">
    <property type="term" value="C:plasma membrane"/>
    <property type="evidence" value="ECO:0007669"/>
    <property type="project" value="UniProtKB-ARBA"/>
</dbReference>